<evidence type="ECO:0000313" key="8">
    <source>
        <dbReference type="Proteomes" id="UP000683360"/>
    </source>
</evidence>
<evidence type="ECO:0000256" key="3">
    <source>
        <dbReference type="ARBA" id="ARBA00022989"/>
    </source>
</evidence>
<dbReference type="SUPFAM" id="SSF81321">
    <property type="entry name" value="Family A G protein-coupled receptor-like"/>
    <property type="match status" value="1"/>
</dbReference>
<evidence type="ECO:0000256" key="5">
    <source>
        <dbReference type="SAM" id="Phobius"/>
    </source>
</evidence>
<gene>
    <name evidence="7" type="ORF">MEDL_45864</name>
</gene>
<evidence type="ECO:0000256" key="2">
    <source>
        <dbReference type="ARBA" id="ARBA00022692"/>
    </source>
</evidence>
<feature type="domain" description="G-protein coupled receptors family 1 profile" evidence="6">
    <location>
        <begin position="1"/>
        <end position="200"/>
    </location>
</feature>
<dbReference type="GO" id="GO:0016020">
    <property type="term" value="C:membrane"/>
    <property type="evidence" value="ECO:0007669"/>
    <property type="project" value="UniProtKB-SubCell"/>
</dbReference>
<organism evidence="7 8">
    <name type="scientific">Mytilus edulis</name>
    <name type="common">Blue mussel</name>
    <dbReference type="NCBI Taxonomy" id="6550"/>
    <lineage>
        <taxon>Eukaryota</taxon>
        <taxon>Metazoa</taxon>
        <taxon>Spiralia</taxon>
        <taxon>Lophotrochozoa</taxon>
        <taxon>Mollusca</taxon>
        <taxon>Bivalvia</taxon>
        <taxon>Autobranchia</taxon>
        <taxon>Pteriomorphia</taxon>
        <taxon>Mytilida</taxon>
        <taxon>Mytiloidea</taxon>
        <taxon>Mytilidae</taxon>
        <taxon>Mytilinae</taxon>
        <taxon>Mytilus</taxon>
    </lineage>
</organism>
<evidence type="ECO:0000313" key="7">
    <source>
        <dbReference type="EMBL" id="CAG2233119.1"/>
    </source>
</evidence>
<keyword evidence="2 5" id="KW-0812">Transmembrane</keyword>
<proteinExistence type="predicted"/>
<feature type="transmembrane region" description="Helical" evidence="5">
    <location>
        <begin position="281"/>
        <end position="302"/>
    </location>
</feature>
<accession>A0A8S3TI26</accession>
<evidence type="ECO:0000259" key="6">
    <source>
        <dbReference type="PROSITE" id="PS50262"/>
    </source>
</evidence>
<evidence type="ECO:0000256" key="4">
    <source>
        <dbReference type="ARBA" id="ARBA00023136"/>
    </source>
</evidence>
<feature type="transmembrane region" description="Helical" evidence="5">
    <location>
        <begin position="140"/>
        <end position="166"/>
    </location>
</feature>
<feature type="transmembrane region" description="Helical" evidence="5">
    <location>
        <begin position="50"/>
        <end position="72"/>
    </location>
</feature>
<dbReference type="Proteomes" id="UP000683360">
    <property type="component" value="Unassembled WGS sequence"/>
</dbReference>
<feature type="transmembrane region" description="Helical" evidence="5">
    <location>
        <begin position="228"/>
        <end position="248"/>
    </location>
</feature>
<comment type="subcellular location">
    <subcellularLocation>
        <location evidence="1">Membrane</location>
    </subcellularLocation>
</comment>
<keyword evidence="4 5" id="KW-0472">Membrane</keyword>
<keyword evidence="3 5" id="KW-1133">Transmembrane helix</keyword>
<comment type="caution">
    <text evidence="7">The sequence shown here is derived from an EMBL/GenBank/DDBJ whole genome shotgun (WGS) entry which is preliminary data.</text>
</comment>
<feature type="transmembrane region" description="Helical" evidence="5">
    <location>
        <begin position="187"/>
        <end position="216"/>
    </location>
</feature>
<dbReference type="EMBL" id="CAJPWZ010002200">
    <property type="protein sequence ID" value="CAG2233119.1"/>
    <property type="molecule type" value="Genomic_DNA"/>
</dbReference>
<feature type="transmembrane region" description="Helical" evidence="5">
    <location>
        <begin position="93"/>
        <end position="114"/>
    </location>
</feature>
<evidence type="ECO:0000256" key="1">
    <source>
        <dbReference type="ARBA" id="ARBA00004370"/>
    </source>
</evidence>
<reference evidence="7" key="1">
    <citation type="submission" date="2021-03" db="EMBL/GenBank/DDBJ databases">
        <authorList>
            <person name="Bekaert M."/>
        </authorList>
    </citation>
    <scope>NUCLEOTIDE SEQUENCE</scope>
</reference>
<keyword evidence="8" id="KW-1185">Reference proteome</keyword>
<dbReference type="AlphaFoldDB" id="A0A8S3TI26"/>
<dbReference type="InterPro" id="IPR017452">
    <property type="entry name" value="GPCR_Rhodpsn_7TM"/>
</dbReference>
<sequence length="306" mass="35512">MQGLALADFLTALSSYGLQPLFQNRYKCYHTDITDSYECDLEYPYCSVAVYLSISSTLFHTVSNLLTTFLGMQKVIAIRFPIWTRFHLTNRKAVICCFITFLLCVPFSVPRYFVIDFKYDPTIWCTILPNNIWLLKYSSMYYLLIQTILMTSCCVIMMMSAVFIVFKLINNIFSGRMTEHRRQERRSVVMVVLVLIVFLVTEKVCSNLWFCITYISDDFISRHADDKFWSIHLLMNYEHGAAMLMGFYSDDSVKSAMKNEDQKGPWATIFASDILGKSRNLYLVMEILKVITVLGCLSNFIIHSPF</sequence>
<dbReference type="Gene3D" id="1.20.1070.10">
    <property type="entry name" value="Rhodopsin 7-helix transmembrane proteins"/>
    <property type="match status" value="1"/>
</dbReference>
<dbReference type="PROSITE" id="PS50262">
    <property type="entry name" value="G_PROTEIN_RECEP_F1_2"/>
    <property type="match status" value="1"/>
</dbReference>
<protein>
    <recommendedName>
        <fullName evidence="6">G-protein coupled receptors family 1 profile domain-containing protein</fullName>
    </recommendedName>
</protein>
<name>A0A8S3TI26_MYTED</name>